<dbReference type="InterPro" id="IPR002110">
    <property type="entry name" value="Ankyrin_rpt"/>
</dbReference>
<gene>
    <name evidence="1" type="ORF">BO80DRAFT_26208</name>
</gene>
<dbReference type="RefSeq" id="XP_025576885.1">
    <property type="nucleotide sequence ID" value="XM_025714754.1"/>
</dbReference>
<keyword evidence="2" id="KW-1185">Reference proteome</keyword>
<dbReference type="InterPro" id="IPR036770">
    <property type="entry name" value="Ankyrin_rpt-contain_sf"/>
</dbReference>
<dbReference type="GeneID" id="37219619"/>
<dbReference type="SUPFAM" id="SSF48403">
    <property type="entry name" value="Ankyrin repeat"/>
    <property type="match status" value="1"/>
</dbReference>
<evidence type="ECO:0000313" key="1">
    <source>
        <dbReference type="EMBL" id="RAL02558.1"/>
    </source>
</evidence>
<dbReference type="VEuPathDB" id="FungiDB:BO80DRAFT_26208"/>
<dbReference type="OrthoDB" id="2980193at2759"/>
<dbReference type="EMBL" id="KZ824430">
    <property type="protein sequence ID" value="RAL02558.1"/>
    <property type="molecule type" value="Genomic_DNA"/>
</dbReference>
<accession>A0A395H6R1</accession>
<reference evidence="1 2" key="1">
    <citation type="submission" date="2018-02" db="EMBL/GenBank/DDBJ databases">
        <title>The genomes of Aspergillus section Nigri reveals drivers in fungal speciation.</title>
        <authorList>
            <consortium name="DOE Joint Genome Institute"/>
            <person name="Vesth T.C."/>
            <person name="Nybo J."/>
            <person name="Theobald S."/>
            <person name="Brandl J."/>
            <person name="Frisvad J.C."/>
            <person name="Nielsen K.F."/>
            <person name="Lyhne E.K."/>
            <person name="Kogle M.E."/>
            <person name="Kuo A."/>
            <person name="Riley R."/>
            <person name="Clum A."/>
            <person name="Nolan M."/>
            <person name="Lipzen A."/>
            <person name="Salamov A."/>
            <person name="Henrissat B."/>
            <person name="Wiebenga A."/>
            <person name="De vries R.P."/>
            <person name="Grigoriev I.V."/>
            <person name="Mortensen U.H."/>
            <person name="Andersen M.R."/>
            <person name="Baker S.E."/>
        </authorList>
    </citation>
    <scope>NUCLEOTIDE SEQUENCE [LARGE SCALE GENOMIC DNA]</scope>
    <source>
        <strain evidence="1 2">CBS 121593</strain>
    </source>
</reference>
<name>A0A395H6R1_9EURO</name>
<dbReference type="Gene3D" id="1.25.40.20">
    <property type="entry name" value="Ankyrin repeat-containing domain"/>
    <property type="match status" value="2"/>
</dbReference>
<evidence type="ECO:0008006" key="3">
    <source>
        <dbReference type="Google" id="ProtNLM"/>
    </source>
</evidence>
<evidence type="ECO:0000313" key="2">
    <source>
        <dbReference type="Proteomes" id="UP000249402"/>
    </source>
</evidence>
<protein>
    <recommendedName>
        <fullName evidence="3">Ankyrin</fullName>
    </recommendedName>
</protein>
<dbReference type="AlphaFoldDB" id="A0A395H6R1"/>
<proteinExistence type="predicted"/>
<organism evidence="1 2">
    <name type="scientific">Aspergillus ibericus CBS 121593</name>
    <dbReference type="NCBI Taxonomy" id="1448316"/>
    <lineage>
        <taxon>Eukaryota</taxon>
        <taxon>Fungi</taxon>
        <taxon>Dikarya</taxon>
        <taxon>Ascomycota</taxon>
        <taxon>Pezizomycotina</taxon>
        <taxon>Eurotiomycetes</taxon>
        <taxon>Eurotiomycetidae</taxon>
        <taxon>Eurotiales</taxon>
        <taxon>Aspergillaceae</taxon>
        <taxon>Aspergillus</taxon>
        <taxon>Aspergillus subgen. Circumdati</taxon>
    </lineage>
</organism>
<dbReference type="Proteomes" id="UP000249402">
    <property type="component" value="Unassembled WGS sequence"/>
</dbReference>
<dbReference type="SMART" id="SM00248">
    <property type="entry name" value="ANK"/>
    <property type="match status" value="3"/>
</dbReference>
<sequence>MEIGIGPQLLEAIRGQYLGDVDFLLTRGADPDGFRLSSYEMVQSYFLRFLPKPDSNTTIHPLSRTELLATIHANGYPAQTVHITEEEVEERSKEAFWTEYSPNHIFQELRFIHPLIVAARHDSTAIVDRLLASHSDCSFWTPEPPMREIPEPPTPSALAFLSPIHEAIASGNTAMLSHLLARGFSPNTLPLGDVRKSFTPLMSTFLHRNNESWNEAAYDILAQDPRIDFDLRAPFMLVHILHIATTYSLAALRRVERDVPLSHADTTAYGHTLLHIACLPKLIQRFAHKVRESVRSMRCPWDSAPKTKAQCEADLSPQLELIQYLLASGVQSVTAYDTDLNTPLHYLASARVINEEAIALLRAQPDGEVTWMEWRNWYGYTAEELWEQAHRKRAQKDSWYGGTTRRVATMPTLRLRW</sequence>
<dbReference type="STRING" id="1448316.A0A395H6R1"/>